<dbReference type="OrthoDB" id="10259732at2759"/>
<keyword evidence="3" id="KW-1185">Reference proteome</keyword>
<comment type="caution">
    <text evidence="2">The sequence shown here is derived from an EMBL/GenBank/DDBJ whole genome shotgun (WGS) entry which is preliminary data.</text>
</comment>
<proteinExistence type="predicted"/>
<dbReference type="EMBL" id="VDLU01000001">
    <property type="protein sequence ID" value="TNJ29974.1"/>
    <property type="molecule type" value="Genomic_DNA"/>
</dbReference>
<protein>
    <recommendedName>
        <fullName evidence="4">Coiled-coil domain-containing protein 86</fullName>
    </recommendedName>
</protein>
<feature type="region of interest" description="Disordered" evidence="1">
    <location>
        <begin position="1"/>
        <end position="33"/>
    </location>
</feature>
<evidence type="ECO:0008006" key="4">
    <source>
        <dbReference type="Google" id="ProtNLM"/>
    </source>
</evidence>
<feature type="compositionally biased region" description="Polar residues" evidence="1">
    <location>
        <begin position="8"/>
        <end position="20"/>
    </location>
</feature>
<evidence type="ECO:0000256" key="1">
    <source>
        <dbReference type="SAM" id="MobiDB-lite"/>
    </source>
</evidence>
<accession>A0A4Z1SW24</accession>
<gene>
    <name evidence="2" type="ORF">GMRT_13554</name>
</gene>
<dbReference type="VEuPathDB" id="GiardiaDB:GMRT_13554"/>
<name>A0A4Z1SW24_GIAMU</name>
<dbReference type="Proteomes" id="UP000315496">
    <property type="component" value="Chromosome 1"/>
</dbReference>
<evidence type="ECO:0000313" key="2">
    <source>
        <dbReference type="EMBL" id="TNJ29974.1"/>
    </source>
</evidence>
<organism evidence="2 3">
    <name type="scientific">Giardia muris</name>
    <dbReference type="NCBI Taxonomy" id="5742"/>
    <lineage>
        <taxon>Eukaryota</taxon>
        <taxon>Metamonada</taxon>
        <taxon>Diplomonadida</taxon>
        <taxon>Hexamitidae</taxon>
        <taxon>Giardiinae</taxon>
        <taxon>Giardia</taxon>
    </lineage>
</organism>
<evidence type="ECO:0000313" key="3">
    <source>
        <dbReference type="Proteomes" id="UP000315496"/>
    </source>
</evidence>
<sequence>MAGHVTGSALSKSWKSTTKVLSRKTKKPTHERIAADRAAHEARMLEKELQSQNNARIKAAAAKRKERRVRREEALMKGTQMISSKKAQKMTPKQRRAMNIIKVD</sequence>
<dbReference type="AlphaFoldDB" id="A0A4Z1SW24"/>
<reference evidence="2 3" key="1">
    <citation type="submission" date="2019-05" db="EMBL/GenBank/DDBJ databases">
        <title>The compact genome of Giardia muris reveals important steps in the evolution of intestinal protozoan parasites.</title>
        <authorList>
            <person name="Xu F."/>
            <person name="Jimenez-Gonzalez A."/>
            <person name="Einarsson E."/>
            <person name="Astvaldsson A."/>
            <person name="Peirasmaki D."/>
            <person name="Eckmann L."/>
            <person name="Andersson J.O."/>
            <person name="Svard S.G."/>
            <person name="Jerlstrom-Hultqvist J."/>
        </authorList>
    </citation>
    <scope>NUCLEOTIDE SEQUENCE [LARGE SCALE GENOMIC DNA]</scope>
    <source>
        <strain evidence="2 3">Roberts-Thomson</strain>
    </source>
</reference>